<dbReference type="PIRSF" id="PIRSF026631">
    <property type="entry name" value="UCP026631"/>
    <property type="match status" value="1"/>
</dbReference>
<dbReference type="Pfam" id="PF03703">
    <property type="entry name" value="bPH_2"/>
    <property type="match status" value="2"/>
</dbReference>
<name>A0A5Q2FG31_9ACTN</name>
<feature type="transmembrane region" description="Helical" evidence="2">
    <location>
        <begin position="231"/>
        <end position="249"/>
    </location>
</feature>
<dbReference type="InterPro" id="IPR005182">
    <property type="entry name" value="YdbS-like_PH"/>
</dbReference>
<keyword evidence="2" id="KW-0812">Transmembrane</keyword>
<keyword evidence="2" id="KW-1133">Transmembrane helix</keyword>
<dbReference type="RefSeq" id="WP_153572165.1">
    <property type="nucleotide sequence ID" value="NZ_CP045725.1"/>
</dbReference>
<keyword evidence="2" id="KW-0472">Membrane</keyword>
<evidence type="ECO:0000256" key="1">
    <source>
        <dbReference type="SAM" id="MobiDB-lite"/>
    </source>
</evidence>
<evidence type="ECO:0000313" key="4">
    <source>
        <dbReference type="EMBL" id="QGF23635.1"/>
    </source>
</evidence>
<feature type="transmembrane region" description="Helical" evidence="2">
    <location>
        <begin position="200"/>
        <end position="225"/>
    </location>
</feature>
<keyword evidence="5" id="KW-1185">Reference proteome</keyword>
<dbReference type="InterPro" id="IPR014529">
    <property type="entry name" value="UCP026631"/>
</dbReference>
<feature type="transmembrane region" description="Helical" evidence="2">
    <location>
        <begin position="62"/>
        <end position="84"/>
    </location>
</feature>
<evidence type="ECO:0000259" key="3">
    <source>
        <dbReference type="Pfam" id="PF03703"/>
    </source>
</evidence>
<proteinExistence type="predicted"/>
<dbReference type="Proteomes" id="UP000386847">
    <property type="component" value="Chromosome"/>
</dbReference>
<protein>
    <submittedName>
        <fullName evidence="4">PH domain-containing protein</fullName>
    </submittedName>
</protein>
<gene>
    <name evidence="4" type="ORF">Rai3103_08080</name>
</gene>
<accession>A0A5Q2FG31</accession>
<dbReference type="AlphaFoldDB" id="A0A5Q2FG31"/>
<dbReference type="KEGG" id="rain:Rai3103_08080"/>
<evidence type="ECO:0000313" key="5">
    <source>
        <dbReference type="Proteomes" id="UP000386847"/>
    </source>
</evidence>
<organism evidence="4 5">
    <name type="scientific">Raineyella fluvialis</name>
    <dbReference type="NCBI Taxonomy" id="2662261"/>
    <lineage>
        <taxon>Bacteria</taxon>
        <taxon>Bacillati</taxon>
        <taxon>Actinomycetota</taxon>
        <taxon>Actinomycetes</taxon>
        <taxon>Propionibacteriales</taxon>
        <taxon>Propionibacteriaceae</taxon>
        <taxon>Raineyella</taxon>
    </lineage>
</organism>
<dbReference type="EMBL" id="CP045725">
    <property type="protein sequence ID" value="QGF23635.1"/>
    <property type="molecule type" value="Genomic_DNA"/>
</dbReference>
<feature type="region of interest" description="Disordered" evidence="1">
    <location>
        <begin position="464"/>
        <end position="484"/>
    </location>
</feature>
<reference evidence="4 5" key="1">
    <citation type="submission" date="2019-10" db="EMBL/GenBank/DDBJ databases">
        <title>Genomic analysis of Raineyella sp. CBA3103.</title>
        <authorList>
            <person name="Roh S.W."/>
        </authorList>
    </citation>
    <scope>NUCLEOTIDE SEQUENCE [LARGE SCALE GENOMIC DNA]</scope>
    <source>
        <strain evidence="4 5">CBA3103</strain>
    </source>
</reference>
<feature type="domain" description="YdbS-like PH" evidence="3">
    <location>
        <begin position="81"/>
        <end position="159"/>
    </location>
</feature>
<sequence length="484" mass="52810">MTDLADPATEGPSPSPHLERPHPLTPLVRGWIVLVAGVYAYVRDTLENTGRPRGGLPPGWVTGGIVLAIALVAALAGWASWWFTRFVIDDHEVRVETGWLRRRSRRVAFERIQSVDVDQPFVARLVGLAELRIEAGAGEAATRLRYLSRGRAYDLRDYLLRRAVGERATVADAGLAPRPGLLVDASVADELLLTMEPARIIGAFLLSSELWWSVAISAGVIAAGWIAGAGAFSLAAALPLLLGFVSMVTRRLNHQFNFQLLRTPSGGLRVTSGMTRLVSQTLPLDRIQGVRIRQPLLWRIPGWWSVDIDMVGLSTGHSEEERDRRESTVLPAGTGAELAFILRQVLPGIDLGAVPLHRVPRRVRLLRWVDAHTLRWGATPEVTIADHGVFVRRGAIVPLSKFQSVRLSQGPLQRWLGVASVHVDTTPGPVHLVARHLPAAEARSYARTLLAWGAQARGLLASLPGSVEHQPTRLPAPDTGPRPS</sequence>
<dbReference type="PANTHER" id="PTHR34473">
    <property type="entry name" value="UPF0699 TRANSMEMBRANE PROTEIN YDBS"/>
    <property type="match status" value="1"/>
</dbReference>
<dbReference type="PANTHER" id="PTHR34473:SF2">
    <property type="entry name" value="UPF0699 TRANSMEMBRANE PROTEIN YDBT"/>
    <property type="match status" value="1"/>
</dbReference>
<feature type="region of interest" description="Disordered" evidence="1">
    <location>
        <begin position="1"/>
        <end position="21"/>
    </location>
</feature>
<evidence type="ECO:0000256" key="2">
    <source>
        <dbReference type="SAM" id="Phobius"/>
    </source>
</evidence>
<feature type="domain" description="YdbS-like PH" evidence="3">
    <location>
        <begin position="384"/>
        <end position="441"/>
    </location>
</feature>